<sequence>MPRNSFEWDAIDDEASRRIDGIIADANLNNTSLARASGDKIKYNRVRDIRMGLKAPMRLSEFVTICRACHVDPVEVFSEIISAADARDGHAEKDVLSDAARQQLVMEHLKAAMDLAGGGDGLDDDKRKALALKHMQSGLALAAYESEHKDAYIEGDAA</sequence>
<dbReference type="RefSeq" id="WP_052825837.1">
    <property type="nucleotide sequence ID" value="NZ_RSCO01000013.1"/>
</dbReference>
<protein>
    <submittedName>
        <fullName evidence="1">Uncharacterized protein</fullName>
    </submittedName>
</protein>
<proteinExistence type="predicted"/>
<reference evidence="1 2" key="1">
    <citation type="journal article" date="2019" name="Appl. Environ. Microbiol.">
        <title>Dissecting the evolutionary development of the Bifidobacterium animalis species through comparative genomics analyses.</title>
        <authorList>
            <person name="Lugli G.A."/>
            <person name="Mancino W."/>
            <person name="Milani C."/>
            <person name="Duranti S."/>
            <person name="Mancabelli L."/>
            <person name="Napoli S."/>
            <person name="Mangifesta M."/>
            <person name="Viappiani A."/>
            <person name="Anzalone R."/>
            <person name="Longhi G."/>
            <person name="van Sinderen D."/>
            <person name="Ventura M."/>
            <person name="Turroni F."/>
        </authorList>
    </citation>
    <scope>NUCLEOTIDE SEQUENCE [LARGE SCALE GENOMIC DNA]</scope>
    <source>
        <strain evidence="1 2">2011B</strain>
    </source>
</reference>
<organism evidence="1 2">
    <name type="scientific">Bifidobacterium animalis subsp. lactis</name>
    <name type="common">Bifidobacterium lactis</name>
    <dbReference type="NCBI Taxonomy" id="302911"/>
    <lineage>
        <taxon>Bacteria</taxon>
        <taxon>Bacillati</taxon>
        <taxon>Actinomycetota</taxon>
        <taxon>Actinomycetes</taxon>
        <taxon>Bifidobacteriales</taxon>
        <taxon>Bifidobacteriaceae</taxon>
        <taxon>Bifidobacterium</taxon>
    </lineage>
</organism>
<dbReference type="AlphaFoldDB" id="A0A8B3RIY4"/>
<comment type="caution">
    <text evidence="1">The sequence shown here is derived from an EMBL/GenBank/DDBJ whole genome shotgun (WGS) entry which is preliminary data.</text>
</comment>
<dbReference type="Proteomes" id="UP000293613">
    <property type="component" value="Unassembled WGS sequence"/>
</dbReference>
<accession>A0A8B3RIY4</accession>
<dbReference type="EMBL" id="RSCO01000013">
    <property type="protein sequence ID" value="RYM96098.1"/>
    <property type="molecule type" value="Genomic_DNA"/>
</dbReference>
<name>A0A8B3RIY4_BIFAN</name>
<evidence type="ECO:0000313" key="2">
    <source>
        <dbReference type="Proteomes" id="UP000293613"/>
    </source>
</evidence>
<gene>
    <name evidence="1" type="ORF">PG2011B_0295</name>
</gene>
<evidence type="ECO:0000313" key="1">
    <source>
        <dbReference type="EMBL" id="RYM96098.1"/>
    </source>
</evidence>